<evidence type="ECO:0000313" key="4">
    <source>
        <dbReference type="EMBL" id="RZS75297.1"/>
    </source>
</evidence>
<comment type="caution">
    <text evidence="4">The sequence shown here is derived from an EMBL/GenBank/DDBJ whole genome shotgun (WGS) entry which is preliminary data.</text>
</comment>
<proteinExistence type="predicted"/>
<dbReference type="InterPro" id="IPR000182">
    <property type="entry name" value="GNAT_dom"/>
</dbReference>
<dbReference type="InterPro" id="IPR016181">
    <property type="entry name" value="Acyl_CoA_acyltransferase"/>
</dbReference>
<feature type="domain" description="N-acetyltransferase" evidence="3">
    <location>
        <begin position="7"/>
        <end position="169"/>
    </location>
</feature>
<accession>A0A4Q7N118</accession>
<dbReference type="SUPFAM" id="SSF55729">
    <property type="entry name" value="Acyl-CoA N-acyltransferases (Nat)"/>
    <property type="match status" value="1"/>
</dbReference>
<keyword evidence="5" id="KW-1185">Reference proteome</keyword>
<evidence type="ECO:0000256" key="1">
    <source>
        <dbReference type="ARBA" id="ARBA00022679"/>
    </source>
</evidence>
<dbReference type="Proteomes" id="UP000293874">
    <property type="component" value="Unassembled WGS sequence"/>
</dbReference>
<name>A0A4Q7N118_9BACT</name>
<dbReference type="GO" id="GO:0005840">
    <property type="term" value="C:ribosome"/>
    <property type="evidence" value="ECO:0007669"/>
    <property type="project" value="UniProtKB-KW"/>
</dbReference>
<keyword evidence="4" id="KW-0687">Ribonucleoprotein</keyword>
<keyword evidence="4" id="KW-0689">Ribosomal protein</keyword>
<organism evidence="4 5">
    <name type="scientific">Pseudobacter ginsenosidimutans</name>
    <dbReference type="NCBI Taxonomy" id="661488"/>
    <lineage>
        <taxon>Bacteria</taxon>
        <taxon>Pseudomonadati</taxon>
        <taxon>Bacteroidota</taxon>
        <taxon>Chitinophagia</taxon>
        <taxon>Chitinophagales</taxon>
        <taxon>Chitinophagaceae</taxon>
        <taxon>Pseudobacter</taxon>
    </lineage>
</organism>
<dbReference type="PROSITE" id="PS51186">
    <property type="entry name" value="GNAT"/>
    <property type="match status" value="1"/>
</dbReference>
<sequence length="169" mass="19098">MNTSAELVIRFADLDDIPTIGYLAQQIWPVTYGAILPDGQLEYMLERNYSPESLNEQITKLNHRFLIAELDEDAVGFASFGVTEKAGVQKLHKIYVLPQTQGLGVGRALLDFVIEQILDEGGHTLHLNVNRHNKAKNFYEKLGFTVIEEADIEIGNGFQMNDYIMEKLL</sequence>
<dbReference type="InterPro" id="IPR050832">
    <property type="entry name" value="Bact_Acetyltransf"/>
</dbReference>
<gene>
    <name evidence="4" type="ORF">EV199_1160</name>
</gene>
<evidence type="ECO:0000259" key="3">
    <source>
        <dbReference type="PROSITE" id="PS51186"/>
    </source>
</evidence>
<dbReference type="GO" id="GO:0016747">
    <property type="term" value="F:acyltransferase activity, transferring groups other than amino-acyl groups"/>
    <property type="evidence" value="ECO:0007669"/>
    <property type="project" value="InterPro"/>
</dbReference>
<dbReference type="EMBL" id="SGXA01000001">
    <property type="protein sequence ID" value="RZS75297.1"/>
    <property type="molecule type" value="Genomic_DNA"/>
</dbReference>
<dbReference type="OrthoDB" id="9800604at2"/>
<reference evidence="4 5" key="1">
    <citation type="submission" date="2019-02" db="EMBL/GenBank/DDBJ databases">
        <title>Genomic Encyclopedia of Type Strains, Phase IV (KMG-IV): sequencing the most valuable type-strain genomes for metagenomic binning, comparative biology and taxonomic classification.</title>
        <authorList>
            <person name="Goeker M."/>
        </authorList>
    </citation>
    <scope>NUCLEOTIDE SEQUENCE [LARGE SCALE GENOMIC DNA]</scope>
    <source>
        <strain evidence="4 5">DSM 18116</strain>
    </source>
</reference>
<keyword evidence="2" id="KW-0012">Acyltransferase</keyword>
<dbReference type="Pfam" id="PF13673">
    <property type="entry name" value="Acetyltransf_10"/>
    <property type="match status" value="1"/>
</dbReference>
<evidence type="ECO:0000313" key="5">
    <source>
        <dbReference type="Proteomes" id="UP000293874"/>
    </source>
</evidence>
<dbReference type="RefSeq" id="WP_130539675.1">
    <property type="nucleotide sequence ID" value="NZ_CP042431.1"/>
</dbReference>
<dbReference type="AlphaFoldDB" id="A0A4Q7N118"/>
<protein>
    <submittedName>
        <fullName evidence="4">Ribosomal protein S18 acetylase RimI-like enzyme</fullName>
    </submittedName>
</protein>
<keyword evidence="1" id="KW-0808">Transferase</keyword>
<evidence type="ECO:0000256" key="2">
    <source>
        <dbReference type="ARBA" id="ARBA00023315"/>
    </source>
</evidence>
<dbReference type="Gene3D" id="3.40.630.30">
    <property type="match status" value="1"/>
</dbReference>
<dbReference type="PANTHER" id="PTHR43877">
    <property type="entry name" value="AMINOALKYLPHOSPHONATE N-ACETYLTRANSFERASE-RELATED-RELATED"/>
    <property type="match status" value="1"/>
</dbReference>
<dbReference type="CDD" id="cd04301">
    <property type="entry name" value="NAT_SF"/>
    <property type="match status" value="1"/>
</dbReference>